<feature type="transmembrane region" description="Helical" evidence="1">
    <location>
        <begin position="217"/>
        <end position="237"/>
    </location>
</feature>
<organism evidence="3 4">
    <name type="scientific">Flavobacterium gilvum</name>
    <dbReference type="NCBI Taxonomy" id="1492737"/>
    <lineage>
        <taxon>Bacteria</taxon>
        <taxon>Pseudomonadati</taxon>
        <taxon>Bacteroidota</taxon>
        <taxon>Flavobacteriia</taxon>
        <taxon>Flavobacteriales</taxon>
        <taxon>Flavobacteriaceae</taxon>
        <taxon>Flavobacterium</taxon>
    </lineage>
</organism>
<feature type="transmembrane region" description="Helical" evidence="1">
    <location>
        <begin position="78"/>
        <end position="105"/>
    </location>
</feature>
<protein>
    <recommendedName>
        <fullName evidence="2">Signal transduction histidine kinase internal region domain-containing protein</fullName>
    </recommendedName>
</protein>
<sequence length="490" mass="56746">MTETSSIFSLKRKKIIANLFFLIIFTSLIIVTTPNFHSYYDIDIRNNTYQFLTAIALFYTHNMVLIPIKLEERNNGKYLWYTLGCIFVFTILELRFFSAIMIRHADPSHNIFGIDTRNLFHLKQLINVFAAISIPLIIIGVLSFFHALSVYGKKKLLPYLEILFHTIILLGIFTFSVLMPQMRTKEILVTSFTLIVFYTHAFLITPVLITEKKKLKYGFLLIVLCASYYVFMIKVFGIPKFDQETGNPASYENIFSLIFIISCILFMTLFLSFIYGYSRLKIIAKEKSFDLKLGAKESELNLLKSQVNPHFLFNSLNTLYATALTENAPKTGESIAKLASLIRYMQEDINKDFIPLENEIKYLQDYIAIQKLRCAVEPQVETHFENFENHSISPGLLIPFVENAFKYGIDPSKASKLEVSVYCDDNRITFECVNSYDEDYKTYYKEQGFGIGIENAKQRLELVYPKKHTFEIVKENNIFSVKIVINTSKK</sequence>
<name>A0AAC9I250_9FLAO</name>
<dbReference type="EMBL" id="CP017479">
    <property type="protein sequence ID" value="AOW08525.1"/>
    <property type="molecule type" value="Genomic_DNA"/>
</dbReference>
<evidence type="ECO:0000256" key="1">
    <source>
        <dbReference type="SAM" id="Phobius"/>
    </source>
</evidence>
<dbReference type="PANTHER" id="PTHR34220:SF7">
    <property type="entry name" value="SENSOR HISTIDINE KINASE YPDA"/>
    <property type="match status" value="1"/>
</dbReference>
<keyword evidence="1" id="KW-0472">Membrane</keyword>
<proteinExistence type="predicted"/>
<dbReference type="PANTHER" id="PTHR34220">
    <property type="entry name" value="SENSOR HISTIDINE KINASE YPDA"/>
    <property type="match status" value="1"/>
</dbReference>
<dbReference type="AlphaFoldDB" id="A0AAC9I250"/>
<feature type="transmembrane region" description="Helical" evidence="1">
    <location>
        <begin position="257"/>
        <end position="277"/>
    </location>
</feature>
<feature type="transmembrane region" description="Helical" evidence="1">
    <location>
        <begin position="48"/>
        <end position="66"/>
    </location>
</feature>
<dbReference type="Gene3D" id="3.30.565.10">
    <property type="entry name" value="Histidine kinase-like ATPase, C-terminal domain"/>
    <property type="match status" value="1"/>
</dbReference>
<keyword evidence="1" id="KW-1133">Transmembrane helix</keyword>
<keyword evidence="4" id="KW-1185">Reference proteome</keyword>
<dbReference type="KEGG" id="fgl:EM308_02870"/>
<evidence type="ECO:0000259" key="2">
    <source>
        <dbReference type="Pfam" id="PF06580"/>
    </source>
</evidence>
<dbReference type="InterPro" id="IPR010559">
    <property type="entry name" value="Sig_transdc_His_kin_internal"/>
</dbReference>
<dbReference type="GO" id="GO:0016020">
    <property type="term" value="C:membrane"/>
    <property type="evidence" value="ECO:0007669"/>
    <property type="project" value="InterPro"/>
</dbReference>
<dbReference type="InterPro" id="IPR050640">
    <property type="entry name" value="Bact_2-comp_sensor_kinase"/>
</dbReference>
<dbReference type="InterPro" id="IPR036890">
    <property type="entry name" value="HATPase_C_sf"/>
</dbReference>
<feature type="transmembrane region" description="Helical" evidence="1">
    <location>
        <begin position="15"/>
        <end position="36"/>
    </location>
</feature>
<reference evidence="3 4" key="1">
    <citation type="submission" date="2016-10" db="EMBL/GenBank/DDBJ databases">
        <title>Flavobacterium gilvum sp. nov., isolated from stream water.</title>
        <authorList>
            <person name="Shin S.-K."/>
            <person name="Cho Y.-J."/>
            <person name="Yi H."/>
        </authorList>
    </citation>
    <scope>NUCLEOTIDE SEQUENCE [LARGE SCALE GENOMIC DNA]</scope>
    <source>
        <strain evidence="3 4">EM1308</strain>
    </source>
</reference>
<keyword evidence="1" id="KW-0812">Transmembrane</keyword>
<feature type="domain" description="Signal transduction histidine kinase internal region" evidence="2">
    <location>
        <begin position="299"/>
        <end position="374"/>
    </location>
</feature>
<gene>
    <name evidence="3" type="ORF">EM308_02870</name>
</gene>
<accession>A0AAC9I250</accession>
<feature type="transmembrane region" description="Helical" evidence="1">
    <location>
        <begin position="187"/>
        <end position="210"/>
    </location>
</feature>
<evidence type="ECO:0000313" key="4">
    <source>
        <dbReference type="Proteomes" id="UP000175968"/>
    </source>
</evidence>
<dbReference type="Proteomes" id="UP000175968">
    <property type="component" value="Chromosome"/>
</dbReference>
<dbReference type="Pfam" id="PF06580">
    <property type="entry name" value="His_kinase"/>
    <property type="match status" value="1"/>
</dbReference>
<feature type="transmembrane region" description="Helical" evidence="1">
    <location>
        <begin position="162"/>
        <end position="181"/>
    </location>
</feature>
<dbReference type="GO" id="GO:0000155">
    <property type="term" value="F:phosphorelay sensor kinase activity"/>
    <property type="evidence" value="ECO:0007669"/>
    <property type="project" value="InterPro"/>
</dbReference>
<evidence type="ECO:0000313" key="3">
    <source>
        <dbReference type="EMBL" id="AOW08525.1"/>
    </source>
</evidence>
<feature type="transmembrane region" description="Helical" evidence="1">
    <location>
        <begin position="125"/>
        <end position="150"/>
    </location>
</feature>